<keyword evidence="2" id="KW-1185">Reference proteome</keyword>
<organism evidence="1 2">
    <name type="scientific">Rhizophagus irregularis</name>
    <dbReference type="NCBI Taxonomy" id="588596"/>
    <lineage>
        <taxon>Eukaryota</taxon>
        <taxon>Fungi</taxon>
        <taxon>Fungi incertae sedis</taxon>
        <taxon>Mucoromycota</taxon>
        <taxon>Glomeromycotina</taxon>
        <taxon>Glomeromycetes</taxon>
        <taxon>Glomerales</taxon>
        <taxon>Glomeraceae</taxon>
        <taxon>Rhizophagus</taxon>
    </lineage>
</organism>
<reference evidence="1 2" key="1">
    <citation type="submission" date="2015-10" db="EMBL/GenBank/DDBJ databases">
        <title>Genome analyses suggest a sexual origin of heterokaryosis in a supposedly ancient asexual fungus.</title>
        <authorList>
            <person name="Ropars J."/>
            <person name="Sedzielewska K."/>
            <person name="Noel J."/>
            <person name="Charron P."/>
            <person name="Farinelli L."/>
            <person name="Marton T."/>
            <person name="Kruger M."/>
            <person name="Pelin A."/>
            <person name="Brachmann A."/>
            <person name="Corradi N."/>
        </authorList>
    </citation>
    <scope>NUCLEOTIDE SEQUENCE [LARGE SCALE GENOMIC DNA]</scope>
    <source>
        <strain evidence="1 2">A4</strain>
    </source>
</reference>
<dbReference type="OrthoDB" id="2407183at2759"/>
<gene>
    <name evidence="1" type="ORF">RhiirA4_485447</name>
</gene>
<accession>A0A2I1HQ52</accession>
<evidence type="ECO:0000313" key="1">
    <source>
        <dbReference type="EMBL" id="PKY61021.1"/>
    </source>
</evidence>
<dbReference type="AlphaFoldDB" id="A0A2I1HQ52"/>
<comment type="caution">
    <text evidence="1">The sequence shown here is derived from an EMBL/GenBank/DDBJ whole genome shotgun (WGS) entry which is preliminary data.</text>
</comment>
<sequence>MILTSPSFDTVARFNELPSLQDANEAKNKLVTEEIFKTLGDLFVEYHVESIFDLILLHNHFLLEKGEILLETGSLSDNQQKVISQPVKIDELASPVQGFRWRTTPDKSYVPFEFRSEDEDKKLDFSSSEIQSFLEEFSIKLNELNLTNIFGICTTDDVPGMETTEGRKSITVPLTGSVKPDDQIIEASWNFKIDLNDNGERIVKRGCKNCCNCK</sequence>
<dbReference type="VEuPathDB" id="FungiDB:RhiirA1_312630"/>
<dbReference type="Proteomes" id="UP000234323">
    <property type="component" value="Unassembled WGS sequence"/>
</dbReference>
<dbReference type="EMBL" id="LLXI01004853">
    <property type="protein sequence ID" value="PKY61021.1"/>
    <property type="molecule type" value="Genomic_DNA"/>
</dbReference>
<name>A0A2I1HQ52_9GLOM</name>
<protein>
    <submittedName>
        <fullName evidence="1">Uncharacterized protein</fullName>
    </submittedName>
</protein>
<dbReference type="VEuPathDB" id="FungiDB:RhiirFUN_022289"/>
<proteinExistence type="predicted"/>
<evidence type="ECO:0000313" key="2">
    <source>
        <dbReference type="Proteomes" id="UP000234323"/>
    </source>
</evidence>